<evidence type="ECO:0000313" key="3">
    <source>
        <dbReference type="Proteomes" id="UP001058974"/>
    </source>
</evidence>
<proteinExistence type="predicted"/>
<accession>A0A9D4WWJ9</accession>
<name>A0A9D4WWJ9_PEA</name>
<dbReference type="Pfam" id="PF24924">
    <property type="entry name" value="DUF7745"/>
    <property type="match status" value="1"/>
</dbReference>
<dbReference type="EMBL" id="JAMSHJ010000005">
    <property type="protein sequence ID" value="KAI5409219.1"/>
    <property type="molecule type" value="Genomic_DNA"/>
</dbReference>
<gene>
    <name evidence="2" type="ORF">KIW84_054860</name>
</gene>
<feature type="domain" description="DUF7745" evidence="1">
    <location>
        <begin position="47"/>
        <end position="162"/>
    </location>
</feature>
<dbReference type="AlphaFoldDB" id="A0A9D4WWJ9"/>
<organism evidence="2 3">
    <name type="scientific">Pisum sativum</name>
    <name type="common">Garden pea</name>
    <name type="synonym">Lathyrus oleraceus</name>
    <dbReference type="NCBI Taxonomy" id="3888"/>
    <lineage>
        <taxon>Eukaryota</taxon>
        <taxon>Viridiplantae</taxon>
        <taxon>Streptophyta</taxon>
        <taxon>Embryophyta</taxon>
        <taxon>Tracheophyta</taxon>
        <taxon>Spermatophyta</taxon>
        <taxon>Magnoliopsida</taxon>
        <taxon>eudicotyledons</taxon>
        <taxon>Gunneridae</taxon>
        <taxon>Pentapetalae</taxon>
        <taxon>rosids</taxon>
        <taxon>fabids</taxon>
        <taxon>Fabales</taxon>
        <taxon>Fabaceae</taxon>
        <taxon>Papilionoideae</taxon>
        <taxon>50 kb inversion clade</taxon>
        <taxon>NPAAA clade</taxon>
        <taxon>Hologalegina</taxon>
        <taxon>IRL clade</taxon>
        <taxon>Fabeae</taxon>
        <taxon>Lathyrus</taxon>
    </lineage>
</organism>
<sequence length="173" mass="20024">MEYGKRKTLQFKIREPKIDNLRNYAMSLSKDAFSFKISNWLRPLKSGKILEISKPTKGPFKMIGYRPTVEEMAYHLSIHEVNLQANLRVCGDFKGFPREYLEKKAGDFATSVQWDSIDNIMTLLTFRLILVPTERDFVDYTTINLFLAVKIGDEDPVPALLAFCPSKWSESYE</sequence>
<keyword evidence="3" id="KW-1185">Reference proteome</keyword>
<evidence type="ECO:0000259" key="1">
    <source>
        <dbReference type="Pfam" id="PF24924"/>
    </source>
</evidence>
<dbReference type="InterPro" id="IPR056647">
    <property type="entry name" value="DUF7745"/>
</dbReference>
<dbReference type="Proteomes" id="UP001058974">
    <property type="component" value="Chromosome 5"/>
</dbReference>
<protein>
    <recommendedName>
        <fullName evidence="1">DUF7745 domain-containing protein</fullName>
    </recommendedName>
</protein>
<evidence type="ECO:0000313" key="2">
    <source>
        <dbReference type="EMBL" id="KAI5409219.1"/>
    </source>
</evidence>
<comment type="caution">
    <text evidence="2">The sequence shown here is derived from an EMBL/GenBank/DDBJ whole genome shotgun (WGS) entry which is preliminary data.</text>
</comment>
<dbReference type="PANTHER" id="PTHR48154:SF1">
    <property type="entry name" value="PROTEIN, PUTATIVE-RELATED"/>
    <property type="match status" value="1"/>
</dbReference>
<reference evidence="2 3" key="1">
    <citation type="journal article" date="2022" name="Nat. Genet.">
        <title>Improved pea reference genome and pan-genome highlight genomic features and evolutionary characteristics.</title>
        <authorList>
            <person name="Yang T."/>
            <person name="Liu R."/>
            <person name="Luo Y."/>
            <person name="Hu S."/>
            <person name="Wang D."/>
            <person name="Wang C."/>
            <person name="Pandey M.K."/>
            <person name="Ge S."/>
            <person name="Xu Q."/>
            <person name="Li N."/>
            <person name="Li G."/>
            <person name="Huang Y."/>
            <person name="Saxena R.K."/>
            <person name="Ji Y."/>
            <person name="Li M."/>
            <person name="Yan X."/>
            <person name="He Y."/>
            <person name="Liu Y."/>
            <person name="Wang X."/>
            <person name="Xiang C."/>
            <person name="Varshney R.K."/>
            <person name="Ding H."/>
            <person name="Gao S."/>
            <person name="Zong X."/>
        </authorList>
    </citation>
    <scope>NUCLEOTIDE SEQUENCE [LARGE SCALE GENOMIC DNA]</scope>
    <source>
        <strain evidence="2 3">cv. Zhongwan 6</strain>
    </source>
</reference>
<dbReference type="Gramene" id="Psat05G0486000-T1">
    <property type="protein sequence ID" value="KAI5409219.1"/>
    <property type="gene ID" value="KIW84_054860"/>
</dbReference>
<dbReference type="PANTHER" id="PTHR48154">
    <property type="entry name" value="PROTEIN, PUTATIVE-RELATED"/>
    <property type="match status" value="1"/>
</dbReference>